<reference evidence="5 7" key="1">
    <citation type="journal article" date="2015" name="Genome Biol. Evol.">
        <title>The Dynamics of Genetic Interactions between Vibrio metoecus and Vibrio cholerae, Two Close Relatives Co-Occurring in the Environment.</title>
        <authorList>
            <person name="Orata F.D."/>
            <person name="Kirchberger P.C."/>
            <person name="Meheust R."/>
            <person name="Barlow E.J."/>
            <person name="Tarr C.L."/>
            <person name="Boucher Y."/>
        </authorList>
    </citation>
    <scope>NUCLEOTIDE SEQUENCE [LARGE SCALE GENOMIC DNA]</scope>
    <source>
        <strain evidence="5 7">YB5B04</strain>
    </source>
</reference>
<feature type="domain" description="Gfo/Idh/MocA-like oxidoreductase N-terminal" evidence="3">
    <location>
        <begin position="6"/>
        <end position="123"/>
    </location>
</feature>
<dbReference type="RefSeq" id="WP_001157927.1">
    <property type="nucleotide sequence ID" value="NZ_ACZT01000026.1"/>
</dbReference>
<dbReference type="EMBL" id="LBGP01000005">
    <property type="protein sequence ID" value="KQB03693.1"/>
    <property type="molecule type" value="Genomic_DNA"/>
</dbReference>
<dbReference type="Proteomes" id="UP000216173">
    <property type="component" value="Unassembled WGS sequence"/>
</dbReference>
<evidence type="ECO:0000256" key="1">
    <source>
        <dbReference type="ARBA" id="ARBA00010928"/>
    </source>
</evidence>
<evidence type="ECO:0000259" key="3">
    <source>
        <dbReference type="Pfam" id="PF01408"/>
    </source>
</evidence>
<dbReference type="Pfam" id="PF02894">
    <property type="entry name" value="GFO_IDH_MocA_C"/>
    <property type="match status" value="1"/>
</dbReference>
<protein>
    <submittedName>
        <fullName evidence="5">Oxidoreductase</fullName>
    </submittedName>
</protein>
<evidence type="ECO:0000313" key="5">
    <source>
        <dbReference type="EMBL" id="KQB03693.1"/>
    </source>
</evidence>
<dbReference type="InterPro" id="IPR004104">
    <property type="entry name" value="Gfo/Idh/MocA-like_OxRdtase_C"/>
</dbReference>
<dbReference type="InterPro" id="IPR051317">
    <property type="entry name" value="Gfo/Idh/MocA_oxidoreduct"/>
</dbReference>
<feature type="domain" description="Gfo/Idh/MocA-like oxidoreductase C-terminal" evidence="4">
    <location>
        <begin position="135"/>
        <end position="341"/>
    </location>
</feature>
<comment type="similarity">
    <text evidence="1">Belongs to the Gfo/Idh/MocA family.</text>
</comment>
<evidence type="ECO:0000313" key="6">
    <source>
        <dbReference type="EMBL" id="PAR23127.1"/>
    </source>
</evidence>
<keyword evidence="2" id="KW-0560">Oxidoreductase</keyword>
<comment type="caution">
    <text evidence="5">The sequence shown here is derived from an EMBL/GenBank/DDBJ whole genome shotgun (WGS) entry which is preliminary data.</text>
</comment>
<dbReference type="AlphaFoldDB" id="A0A0Q0Q280"/>
<organism evidence="5 7">
    <name type="scientific">Vibrio metoecus</name>
    <dbReference type="NCBI Taxonomy" id="1481663"/>
    <lineage>
        <taxon>Bacteria</taxon>
        <taxon>Pseudomonadati</taxon>
        <taxon>Pseudomonadota</taxon>
        <taxon>Gammaproteobacteria</taxon>
        <taxon>Vibrionales</taxon>
        <taxon>Vibrionaceae</taxon>
        <taxon>Vibrio</taxon>
    </lineage>
</organism>
<proteinExistence type="inferred from homology"/>
<dbReference type="InterPro" id="IPR000683">
    <property type="entry name" value="Gfo/Idh/MocA-like_OxRdtase_N"/>
</dbReference>
<dbReference type="NCBIfam" id="NF008607">
    <property type="entry name" value="PRK11579.1"/>
    <property type="match status" value="1"/>
</dbReference>
<dbReference type="Gene3D" id="3.40.50.720">
    <property type="entry name" value="NAD(P)-binding Rossmann-like Domain"/>
    <property type="match status" value="1"/>
</dbReference>
<evidence type="ECO:0000313" key="7">
    <source>
        <dbReference type="Proteomes" id="UP000050491"/>
    </source>
</evidence>
<dbReference type="InterPro" id="IPR036291">
    <property type="entry name" value="NAD(P)-bd_dom_sf"/>
</dbReference>
<dbReference type="EMBL" id="NMSH01000001">
    <property type="protein sequence ID" value="PAR23127.1"/>
    <property type="molecule type" value="Genomic_DNA"/>
</dbReference>
<dbReference type="SUPFAM" id="SSF51735">
    <property type="entry name" value="NAD(P)-binding Rossmann-fold domains"/>
    <property type="match status" value="1"/>
</dbReference>
<dbReference type="GeneID" id="94016056"/>
<dbReference type="PATRIC" id="fig|1481663.11.peg.1237"/>
<accession>A0A0Q0Q280</accession>
<evidence type="ECO:0000256" key="2">
    <source>
        <dbReference type="ARBA" id="ARBA00023002"/>
    </source>
</evidence>
<name>A0A0Q0Q280_VIBMT</name>
<sequence>MQERALKVGVIGYGYSAKTFHLPFIEALDSLTLAAISSSQQQTVQQAHPQVAYFDTAERLITESDVELVIITAPNDVHFSLAKLALEQGKHVIVEKPFVTRIEQGKILIELAQQKNLVLSVFHNRRWDGDFLTIKTLIEDGRLGEIKLFESHFDRYRPIVRQRWREQAQEGGGILFDLAPHLLDQALALFGLPQSLSADCRIMRPEATTIDYFDLQLYYPQQVVRLHANLYSPEPNVRYQVLGSLGKFVKYGLDPQEDRLKAGVVPCTPEWAQETPEQFGVFYHAEGSEVIPTEQGGYQHYFQQVVAAIRDGKANPVSAESALRSIQLIELALESSAQGLRMAIAQDGE</sequence>
<reference evidence="8" key="3">
    <citation type="submission" date="2017-07" db="EMBL/GenBank/DDBJ databases">
        <authorList>
            <person name="Boucher Y."/>
            <person name="Orata F.D."/>
        </authorList>
    </citation>
    <scope>NUCLEOTIDE SEQUENCE [LARGE SCALE GENOMIC DNA]</scope>
    <source>
        <strain evidence="8">OYP9E10</strain>
    </source>
</reference>
<dbReference type="Proteomes" id="UP000050491">
    <property type="component" value="Unassembled WGS sequence"/>
</dbReference>
<gene>
    <name evidence="6" type="ORF">CGU03_01190</name>
    <name evidence="5" type="ORF">XV92_03010</name>
</gene>
<dbReference type="PANTHER" id="PTHR43708:SF5">
    <property type="entry name" value="CONSERVED EXPRESSED OXIDOREDUCTASE (EUROFUNG)-RELATED"/>
    <property type="match status" value="1"/>
</dbReference>
<evidence type="ECO:0000313" key="8">
    <source>
        <dbReference type="Proteomes" id="UP000216173"/>
    </source>
</evidence>
<dbReference type="GO" id="GO:0000166">
    <property type="term" value="F:nucleotide binding"/>
    <property type="evidence" value="ECO:0007669"/>
    <property type="project" value="InterPro"/>
</dbReference>
<dbReference type="Pfam" id="PF01408">
    <property type="entry name" value="GFO_IDH_MocA"/>
    <property type="match status" value="1"/>
</dbReference>
<dbReference type="OrthoDB" id="9774191at2"/>
<evidence type="ECO:0000259" key="4">
    <source>
        <dbReference type="Pfam" id="PF02894"/>
    </source>
</evidence>
<reference evidence="6" key="2">
    <citation type="submission" date="2017-07" db="EMBL/GenBank/DDBJ databases">
        <authorList>
            <person name="Sun Z.S."/>
            <person name="Albrecht U."/>
            <person name="Echele G."/>
            <person name="Lee C.C."/>
        </authorList>
    </citation>
    <scope>NUCLEOTIDE SEQUENCE [LARGE SCALE GENOMIC DNA]</scope>
    <source>
        <strain evidence="6">OYP9E10</strain>
    </source>
</reference>
<dbReference type="Gene3D" id="3.30.360.10">
    <property type="entry name" value="Dihydrodipicolinate Reductase, domain 2"/>
    <property type="match status" value="1"/>
</dbReference>
<dbReference type="PANTHER" id="PTHR43708">
    <property type="entry name" value="CONSERVED EXPRESSED OXIDOREDUCTASE (EUROFUNG)"/>
    <property type="match status" value="1"/>
</dbReference>
<dbReference type="GO" id="GO:0016491">
    <property type="term" value="F:oxidoreductase activity"/>
    <property type="evidence" value="ECO:0007669"/>
    <property type="project" value="UniProtKB-KW"/>
</dbReference>